<dbReference type="EMBL" id="CP015970">
    <property type="protein sequence ID" value="AOZ46089.1"/>
    <property type="molecule type" value="Genomic_DNA"/>
</dbReference>
<evidence type="ECO:0000313" key="4">
    <source>
        <dbReference type="Proteomes" id="UP000178666"/>
    </source>
</evidence>
<keyword evidence="4" id="KW-1185">Reference proteome</keyword>
<dbReference type="RefSeq" id="WP_062819026.1">
    <property type="nucleotide sequence ID" value="NZ_CP014352.1"/>
</dbReference>
<dbReference type="Proteomes" id="UP000178666">
    <property type="component" value="Chromosome"/>
</dbReference>
<dbReference type="SUPFAM" id="SSF53649">
    <property type="entry name" value="Alkaline phosphatase-like"/>
    <property type="match status" value="1"/>
</dbReference>
<dbReference type="AlphaFoldDB" id="A0AAC9FC03"/>
<sequence length="384" mass="41242">MSAGAGLAPEFLRPEHGRSTLAQLVPAISSHLTGQGTDPFGLPDAQRYVLLLVDGMGAELLNSHSGLAPHLTSMDGHLGTVTCAVPSTTATSLSCLGTGAQPGRHGILGYTFRSPLGGVVMNALTWRGGDAPSVLQPHPTAFEKLVARQVAVTSVGPERFKRSGLTMASLRGPEFVPVADEDDIDLRADLARAAADRGDHSLTYVYERSLDHVGHGDGCESSAWRRRLGWVDELVEALSEGLDPGTVLVVTADHGMVDIPGDRRIVVEDDASLLADVDDIAGEPRFRHIYTDRPEEVARRWSRALGDRACVLTADEAIAAGLFGDWDPGLRSRLGDVVVPMRRDWAVMTERQPQEMGLIGMHGSLTSVEMAVPLRWETVGSPRW</sequence>
<organism evidence="1 3">
    <name type="scientific">Acidipropionibacterium acidipropionici</name>
    <dbReference type="NCBI Taxonomy" id="1748"/>
    <lineage>
        <taxon>Bacteria</taxon>
        <taxon>Bacillati</taxon>
        <taxon>Actinomycetota</taxon>
        <taxon>Actinomycetes</taxon>
        <taxon>Propionibacteriales</taxon>
        <taxon>Propionibacteriaceae</taxon>
        <taxon>Acidipropionibacterium</taxon>
    </lineage>
</organism>
<dbReference type="Pfam" id="PF01663">
    <property type="entry name" value="Phosphodiest"/>
    <property type="match status" value="1"/>
</dbReference>
<dbReference type="Proteomes" id="UP000075221">
    <property type="component" value="Chromosome"/>
</dbReference>
<proteinExistence type="predicted"/>
<name>A0AAC9FC03_9ACTN</name>
<reference evidence="1 3" key="2">
    <citation type="submission" date="2016-02" db="EMBL/GenBank/DDBJ databases">
        <title>Complete Genome Sequence of Propionibacterium acidipropionici ATCC 55737.</title>
        <authorList>
            <person name="Luna Flores C.H."/>
            <person name="Nielsen L.K."/>
            <person name="Marcellin E."/>
        </authorList>
    </citation>
    <scope>NUCLEOTIDE SEQUENCE [LARGE SCALE GENOMIC DNA]</scope>
    <source>
        <strain evidence="1 3">ATCC 55737</strain>
    </source>
</reference>
<reference evidence="2 4" key="1">
    <citation type="journal article" date="2016" name="Plant Dis.">
        <title>Improved production of propionic acid using genome shuffling.</title>
        <authorList>
            <person name="Luna-Flores C.H."/>
            <person name="Palfreyman R.W."/>
            <person name="Kromer J.O."/>
            <person name="Nielsen L.K."/>
            <person name="Marcellin E."/>
        </authorList>
    </citation>
    <scope>NUCLEOTIDE SEQUENCE [LARGE SCALE GENOMIC DNA]</scope>
    <source>
        <strain evidence="2 4">F3E8</strain>
    </source>
</reference>
<dbReference type="InterPro" id="IPR002591">
    <property type="entry name" value="Phosphodiest/P_Trfase"/>
</dbReference>
<protein>
    <submittedName>
        <fullName evidence="1">Phosphodiesterase</fullName>
    </submittedName>
</protein>
<accession>A0AAC9FC03</accession>
<dbReference type="Gene3D" id="3.40.720.10">
    <property type="entry name" value="Alkaline Phosphatase, subunit A"/>
    <property type="match status" value="1"/>
</dbReference>
<evidence type="ECO:0000313" key="3">
    <source>
        <dbReference type="Proteomes" id="UP000075221"/>
    </source>
</evidence>
<dbReference type="InterPro" id="IPR017850">
    <property type="entry name" value="Alkaline_phosphatase_core_sf"/>
</dbReference>
<evidence type="ECO:0000313" key="2">
    <source>
        <dbReference type="EMBL" id="AOZ46089.1"/>
    </source>
</evidence>
<gene>
    <name evidence="2" type="ORF">A8L58_04465</name>
    <name evidence="1" type="ORF">AXH35_03000</name>
</gene>
<evidence type="ECO:0000313" key="1">
    <source>
        <dbReference type="EMBL" id="AMS04599.1"/>
    </source>
</evidence>
<dbReference type="EMBL" id="CP014352">
    <property type="protein sequence ID" value="AMS04599.1"/>
    <property type="molecule type" value="Genomic_DNA"/>
</dbReference>